<reference evidence="3 4" key="1">
    <citation type="submission" date="2023-02" db="EMBL/GenBank/DDBJ databases">
        <title>LHISI_Scaffold_Assembly.</title>
        <authorList>
            <person name="Stuart O.P."/>
            <person name="Cleave R."/>
            <person name="Magrath M.J.L."/>
            <person name="Mikheyev A.S."/>
        </authorList>
    </citation>
    <scope>NUCLEOTIDE SEQUENCE [LARGE SCALE GENOMIC DNA]</scope>
    <source>
        <strain evidence="3">Daus_M_001</strain>
        <tissue evidence="3">Leg muscle</tissue>
    </source>
</reference>
<keyword evidence="4" id="KW-1185">Reference proteome</keyword>
<name>A0ABQ9GC10_9NEOP</name>
<keyword evidence="2" id="KW-1133">Transmembrane helix</keyword>
<organism evidence="3 4">
    <name type="scientific">Dryococelus australis</name>
    <dbReference type="NCBI Taxonomy" id="614101"/>
    <lineage>
        <taxon>Eukaryota</taxon>
        <taxon>Metazoa</taxon>
        <taxon>Ecdysozoa</taxon>
        <taxon>Arthropoda</taxon>
        <taxon>Hexapoda</taxon>
        <taxon>Insecta</taxon>
        <taxon>Pterygota</taxon>
        <taxon>Neoptera</taxon>
        <taxon>Polyneoptera</taxon>
        <taxon>Phasmatodea</taxon>
        <taxon>Verophasmatodea</taxon>
        <taxon>Anareolatae</taxon>
        <taxon>Phasmatidae</taxon>
        <taxon>Eurycanthinae</taxon>
        <taxon>Dryococelus</taxon>
    </lineage>
</organism>
<dbReference type="EMBL" id="JARBHB010000013">
    <property type="protein sequence ID" value="KAJ8869931.1"/>
    <property type="molecule type" value="Genomic_DNA"/>
</dbReference>
<keyword evidence="2" id="KW-0472">Membrane</keyword>
<evidence type="ECO:0000256" key="2">
    <source>
        <dbReference type="SAM" id="Phobius"/>
    </source>
</evidence>
<evidence type="ECO:0000313" key="3">
    <source>
        <dbReference type="EMBL" id="KAJ8869931.1"/>
    </source>
</evidence>
<feature type="transmembrane region" description="Helical" evidence="2">
    <location>
        <begin position="402"/>
        <end position="421"/>
    </location>
</feature>
<evidence type="ECO:0000313" key="4">
    <source>
        <dbReference type="Proteomes" id="UP001159363"/>
    </source>
</evidence>
<dbReference type="Proteomes" id="UP001159363">
    <property type="component" value="Chromosome 12"/>
</dbReference>
<gene>
    <name evidence="3" type="ORF">PR048_028942</name>
</gene>
<feature type="region of interest" description="Disordered" evidence="1">
    <location>
        <begin position="1"/>
        <end position="53"/>
    </location>
</feature>
<protein>
    <submittedName>
        <fullName evidence="3">Uncharacterized protein</fullName>
    </submittedName>
</protein>
<sequence>MLSQRWNARAGKRTEMLQQNPPTADSARESNPVHPAGRRTRNRENLGSSPGPANLMSVFHTNVIGYTLATRRGPFLPLLVSHQDEPGSIPGWVAPMLSHLGIVPDTMLLVCGFSRRSPVSPSIASRRCSILIGSQDHDVKSTCPRDLFSLVPGTAIRATITRATSAPSLLRARRMNLREVLPSLRFPVQMRSSTPRVLSRRPFFVSTTVLLDVHPPYSVRLGLLQCRKTRMRARGEVALDETLALLSACQQLQVPRLPYINTRDSSSTFRNFESYLCNTAGFALAYGTKFTGIESRVGHEWISAQGVMSQASSCLISNEKIQLLPHSNKVTHIKYKVNDVKFSPVQSLLTDSEQVFVASMKTDFNISLSELNSEYVELNHIMSDIHDLKHRKVMSQHIERHSHYLVGFVMMGCLVLVICFLKRRLCETLIRCPTSEGS</sequence>
<keyword evidence="2" id="KW-0812">Transmembrane</keyword>
<evidence type="ECO:0000256" key="1">
    <source>
        <dbReference type="SAM" id="MobiDB-lite"/>
    </source>
</evidence>
<proteinExistence type="predicted"/>
<comment type="caution">
    <text evidence="3">The sequence shown here is derived from an EMBL/GenBank/DDBJ whole genome shotgun (WGS) entry which is preliminary data.</text>
</comment>
<accession>A0ABQ9GC10</accession>